<dbReference type="Gene3D" id="3.40.50.670">
    <property type="match status" value="1"/>
</dbReference>
<name>A0A6L2NXB5_TANCI</name>
<dbReference type="PANTHER" id="PTHR10169">
    <property type="entry name" value="DNA TOPOISOMERASE/GYRASE"/>
    <property type="match status" value="1"/>
</dbReference>
<proteinExistence type="predicted"/>
<gene>
    <name evidence="11" type="ORF">Tci_061640</name>
</gene>
<sequence>MLDFIPPTVEASTKDNTIEKLALYSMADYEAWKKDLGDKATEYEIKYRKGLVSSENKEVKEYFANLDNCTKKFVWADDEDGDAIELAFDNDKLIISPSHRTKKEEEKWDEELERENKQKQK</sequence>
<dbReference type="InterPro" id="IPR031660">
    <property type="entry name" value="TOPRIM_C"/>
</dbReference>
<dbReference type="Gene3D" id="3.30.1490.30">
    <property type="match status" value="1"/>
</dbReference>
<evidence type="ECO:0000259" key="10">
    <source>
        <dbReference type="Pfam" id="PF16898"/>
    </source>
</evidence>
<organism evidence="11">
    <name type="scientific">Tanacetum cinerariifolium</name>
    <name type="common">Dalmatian daisy</name>
    <name type="synonym">Chrysanthemum cinerariifolium</name>
    <dbReference type="NCBI Taxonomy" id="118510"/>
    <lineage>
        <taxon>Eukaryota</taxon>
        <taxon>Viridiplantae</taxon>
        <taxon>Streptophyta</taxon>
        <taxon>Embryophyta</taxon>
        <taxon>Tracheophyta</taxon>
        <taxon>Spermatophyta</taxon>
        <taxon>Magnoliopsida</taxon>
        <taxon>eudicotyledons</taxon>
        <taxon>Gunneridae</taxon>
        <taxon>Pentapetalae</taxon>
        <taxon>asterids</taxon>
        <taxon>campanulids</taxon>
        <taxon>Asterales</taxon>
        <taxon>Asteraceae</taxon>
        <taxon>Asteroideae</taxon>
        <taxon>Anthemideae</taxon>
        <taxon>Anthemidinae</taxon>
        <taxon>Tanacetum</taxon>
    </lineage>
</organism>
<comment type="caution">
    <text evidence="11">The sequence shown here is derived from an EMBL/GenBank/DDBJ whole genome shotgun (WGS) entry which is preliminary data.</text>
</comment>
<feature type="domain" description="C-terminal associated" evidence="10">
    <location>
        <begin position="4"/>
        <end position="92"/>
    </location>
</feature>
<evidence type="ECO:0000256" key="9">
    <source>
        <dbReference type="SAM" id="MobiDB-lite"/>
    </source>
</evidence>
<protein>
    <recommendedName>
        <fullName evidence="3">DNA topoisomerase (ATP-hydrolyzing)</fullName>
        <ecNumber evidence="3">5.6.2.2</ecNumber>
    </recommendedName>
</protein>
<dbReference type="GO" id="GO:0003677">
    <property type="term" value="F:DNA binding"/>
    <property type="evidence" value="ECO:0007669"/>
    <property type="project" value="UniProtKB-KW"/>
</dbReference>
<keyword evidence="6" id="KW-0799">Topoisomerase</keyword>
<dbReference type="GO" id="GO:0000712">
    <property type="term" value="P:resolution of meiotic recombination intermediates"/>
    <property type="evidence" value="ECO:0007669"/>
    <property type="project" value="TreeGrafter"/>
</dbReference>
<dbReference type="InterPro" id="IPR050634">
    <property type="entry name" value="DNA_Topoisomerase_II"/>
</dbReference>
<dbReference type="GO" id="GO:0006265">
    <property type="term" value="P:DNA topological change"/>
    <property type="evidence" value="ECO:0007669"/>
    <property type="project" value="InterPro"/>
</dbReference>
<evidence type="ECO:0000256" key="6">
    <source>
        <dbReference type="ARBA" id="ARBA00023029"/>
    </source>
</evidence>
<dbReference type="GO" id="GO:0005634">
    <property type="term" value="C:nucleus"/>
    <property type="evidence" value="ECO:0007669"/>
    <property type="project" value="TreeGrafter"/>
</dbReference>
<evidence type="ECO:0000256" key="8">
    <source>
        <dbReference type="ARBA" id="ARBA00023235"/>
    </source>
</evidence>
<dbReference type="InterPro" id="IPR013760">
    <property type="entry name" value="Topo_IIA-like_dom_sf"/>
</dbReference>
<evidence type="ECO:0000256" key="5">
    <source>
        <dbReference type="ARBA" id="ARBA00022840"/>
    </source>
</evidence>
<keyword evidence="8 11" id="KW-0413">Isomerase</keyword>
<dbReference type="GO" id="GO:0005524">
    <property type="term" value="F:ATP binding"/>
    <property type="evidence" value="ECO:0007669"/>
    <property type="project" value="UniProtKB-KW"/>
</dbReference>
<dbReference type="GO" id="GO:0000819">
    <property type="term" value="P:sister chromatid segregation"/>
    <property type="evidence" value="ECO:0007669"/>
    <property type="project" value="TreeGrafter"/>
</dbReference>
<comment type="cofactor">
    <cofactor evidence="2">
        <name>Mg(2+)</name>
        <dbReference type="ChEBI" id="CHEBI:18420"/>
    </cofactor>
</comment>
<evidence type="ECO:0000256" key="2">
    <source>
        <dbReference type="ARBA" id="ARBA00001946"/>
    </source>
</evidence>
<dbReference type="AlphaFoldDB" id="A0A6L2NXB5"/>
<evidence type="ECO:0000256" key="4">
    <source>
        <dbReference type="ARBA" id="ARBA00022741"/>
    </source>
</evidence>
<dbReference type="GO" id="GO:0003918">
    <property type="term" value="F:DNA topoisomerase type II (double strand cut, ATP-hydrolyzing) activity"/>
    <property type="evidence" value="ECO:0007669"/>
    <property type="project" value="UniProtKB-EC"/>
</dbReference>
<dbReference type="SUPFAM" id="SSF56719">
    <property type="entry name" value="Type II DNA topoisomerase"/>
    <property type="match status" value="1"/>
</dbReference>
<reference evidence="11" key="1">
    <citation type="journal article" date="2019" name="Sci. Rep.">
        <title>Draft genome of Tanacetum cinerariifolium, the natural source of mosquito coil.</title>
        <authorList>
            <person name="Yamashiro T."/>
            <person name="Shiraishi A."/>
            <person name="Satake H."/>
            <person name="Nakayama K."/>
        </authorList>
    </citation>
    <scope>NUCLEOTIDE SEQUENCE</scope>
</reference>
<keyword evidence="5" id="KW-0067">ATP-binding</keyword>
<accession>A0A6L2NXB5</accession>
<evidence type="ECO:0000256" key="1">
    <source>
        <dbReference type="ARBA" id="ARBA00000185"/>
    </source>
</evidence>
<dbReference type="EMBL" id="BKCJ010010010">
    <property type="protein sequence ID" value="GEU89662.1"/>
    <property type="molecule type" value="Genomic_DNA"/>
</dbReference>
<dbReference type="PANTHER" id="PTHR10169:SF38">
    <property type="entry name" value="DNA TOPOISOMERASE 2"/>
    <property type="match status" value="1"/>
</dbReference>
<keyword evidence="7" id="KW-0238">DNA-binding</keyword>
<comment type="catalytic activity">
    <reaction evidence="1">
        <text>ATP-dependent breakage, passage and rejoining of double-stranded DNA.</text>
        <dbReference type="EC" id="5.6.2.2"/>
    </reaction>
</comment>
<keyword evidence="4" id="KW-0547">Nucleotide-binding</keyword>
<dbReference type="EC" id="5.6.2.2" evidence="3"/>
<evidence type="ECO:0000256" key="7">
    <source>
        <dbReference type="ARBA" id="ARBA00023125"/>
    </source>
</evidence>
<feature type="region of interest" description="Disordered" evidence="9">
    <location>
        <begin position="99"/>
        <end position="121"/>
    </location>
</feature>
<evidence type="ECO:0000313" key="11">
    <source>
        <dbReference type="EMBL" id="GEU89662.1"/>
    </source>
</evidence>
<dbReference type="InterPro" id="IPR013759">
    <property type="entry name" value="Topo_IIA_B_C"/>
</dbReference>
<dbReference type="Pfam" id="PF16898">
    <property type="entry name" value="TOPRIM_C"/>
    <property type="match status" value="1"/>
</dbReference>
<evidence type="ECO:0000256" key="3">
    <source>
        <dbReference type="ARBA" id="ARBA00012895"/>
    </source>
</evidence>